<dbReference type="RefSeq" id="WP_167474527.1">
    <property type="nucleotide sequence ID" value="NZ_CP046172.1"/>
</dbReference>
<dbReference type="AlphaFoldDB" id="A0A6G9YFK4"/>
<dbReference type="Pfam" id="PF05368">
    <property type="entry name" value="NmrA"/>
    <property type="match status" value="1"/>
</dbReference>
<dbReference type="InterPro" id="IPR008030">
    <property type="entry name" value="NmrA-like"/>
</dbReference>
<dbReference type="EMBL" id="CP046172">
    <property type="protein sequence ID" value="QIS11763.1"/>
    <property type="molecule type" value="Genomic_DNA"/>
</dbReference>
<sequence>MSQPTVLIIGATGIIGSALVDRLIPDHRDRHLRLVVATRHPEAAAERWHNHGIEIRRLDLDDAESEGLTAIRSAFTSIDRVFLLTGYTVQMLAESKAAVDAAKAEGVTHLVHIGVSAARDTTIAHFAWHQLIEAYIERSGLGYTHLRPAAFMQNLARGIGEPGVLTHFIGAARTNWIDTDDIAEVAAIVLRDPAAYAGHAYDLAAESASMSEIVEQLTAVTRQQWRYRPAEPQTFYDNMVRAGADPVYMACVRNVFERTRNGSLTEPDDILGTIRTITGHPATSLRDYFEKNRTEFTVAR</sequence>
<gene>
    <name evidence="2" type="ORF">F5544_19475</name>
</gene>
<dbReference type="Gene3D" id="3.90.25.10">
    <property type="entry name" value="UDP-galactose 4-epimerase, domain 1"/>
    <property type="match status" value="1"/>
</dbReference>
<name>A0A6G9YFK4_9NOCA</name>
<evidence type="ECO:0000313" key="2">
    <source>
        <dbReference type="EMBL" id="QIS11763.1"/>
    </source>
</evidence>
<dbReference type="KEGG" id="nah:F5544_19475"/>
<dbReference type="Proteomes" id="UP000503540">
    <property type="component" value="Chromosome"/>
</dbReference>
<keyword evidence="3" id="KW-1185">Reference proteome</keyword>
<dbReference type="PANTHER" id="PTHR43162">
    <property type="match status" value="1"/>
</dbReference>
<evidence type="ECO:0000313" key="3">
    <source>
        <dbReference type="Proteomes" id="UP000503540"/>
    </source>
</evidence>
<proteinExistence type="predicted"/>
<dbReference type="InterPro" id="IPR036291">
    <property type="entry name" value="NAD(P)-bd_dom_sf"/>
</dbReference>
<dbReference type="PANTHER" id="PTHR43162:SF1">
    <property type="entry name" value="PRESTALK A DIFFERENTIATION PROTEIN A"/>
    <property type="match status" value="1"/>
</dbReference>
<evidence type="ECO:0000259" key="1">
    <source>
        <dbReference type="Pfam" id="PF05368"/>
    </source>
</evidence>
<organism evidence="2 3">
    <name type="scientific">Nocardia arthritidis</name>
    <dbReference type="NCBI Taxonomy" id="228602"/>
    <lineage>
        <taxon>Bacteria</taxon>
        <taxon>Bacillati</taxon>
        <taxon>Actinomycetota</taxon>
        <taxon>Actinomycetes</taxon>
        <taxon>Mycobacteriales</taxon>
        <taxon>Nocardiaceae</taxon>
        <taxon>Nocardia</taxon>
    </lineage>
</organism>
<dbReference type="Gene3D" id="3.40.50.720">
    <property type="entry name" value="NAD(P)-binding Rossmann-like Domain"/>
    <property type="match status" value="1"/>
</dbReference>
<accession>A0A6G9YFK4</accession>
<dbReference type="SUPFAM" id="SSF51735">
    <property type="entry name" value="NAD(P)-binding Rossmann-fold domains"/>
    <property type="match status" value="1"/>
</dbReference>
<reference evidence="2 3" key="1">
    <citation type="journal article" date="2019" name="ACS Chem. Biol.">
        <title>Identification and Mobilization of a Cryptic Antibiotic Biosynthesis Gene Locus from a Human-Pathogenic Nocardia Isolate.</title>
        <authorList>
            <person name="Herisse M."/>
            <person name="Ishida K."/>
            <person name="Porter J.L."/>
            <person name="Howden B."/>
            <person name="Hertweck C."/>
            <person name="Stinear T.P."/>
            <person name="Pidot S.J."/>
        </authorList>
    </citation>
    <scope>NUCLEOTIDE SEQUENCE [LARGE SCALE GENOMIC DNA]</scope>
    <source>
        <strain evidence="2 3">AUSMDU00012717</strain>
    </source>
</reference>
<protein>
    <submittedName>
        <fullName evidence="2">NAD(P)H-binding protein</fullName>
    </submittedName>
</protein>
<dbReference type="InterPro" id="IPR051604">
    <property type="entry name" value="Ergot_Alk_Oxidoreductase"/>
</dbReference>
<feature type="domain" description="NmrA-like" evidence="1">
    <location>
        <begin position="4"/>
        <end position="237"/>
    </location>
</feature>